<reference evidence="2" key="1">
    <citation type="submission" date="2021-09" db="EMBL/GenBank/DDBJ databases">
        <authorList>
            <consortium name="AG Swart"/>
            <person name="Singh M."/>
            <person name="Singh A."/>
            <person name="Seah K."/>
            <person name="Emmerich C."/>
        </authorList>
    </citation>
    <scope>NUCLEOTIDE SEQUENCE</scope>
    <source>
        <strain evidence="2">ATCC30299</strain>
    </source>
</reference>
<feature type="region of interest" description="Disordered" evidence="1">
    <location>
        <begin position="198"/>
        <end position="224"/>
    </location>
</feature>
<name>A0AAU9JJP1_9CILI</name>
<dbReference type="EMBL" id="CAJZBQ010000036">
    <property type="protein sequence ID" value="CAG9324724.1"/>
    <property type="molecule type" value="Genomic_DNA"/>
</dbReference>
<comment type="caution">
    <text evidence="2">The sequence shown here is derived from an EMBL/GenBank/DDBJ whole genome shotgun (WGS) entry which is preliminary data.</text>
</comment>
<accession>A0AAU9JJP1</accession>
<protein>
    <submittedName>
        <fullName evidence="2">Uncharacterized protein</fullName>
    </submittedName>
</protein>
<organism evidence="2 3">
    <name type="scientific">Blepharisma stoltei</name>
    <dbReference type="NCBI Taxonomy" id="1481888"/>
    <lineage>
        <taxon>Eukaryota</taxon>
        <taxon>Sar</taxon>
        <taxon>Alveolata</taxon>
        <taxon>Ciliophora</taxon>
        <taxon>Postciliodesmatophora</taxon>
        <taxon>Heterotrichea</taxon>
        <taxon>Heterotrichida</taxon>
        <taxon>Blepharismidae</taxon>
        <taxon>Blepharisma</taxon>
    </lineage>
</organism>
<dbReference type="AlphaFoldDB" id="A0AAU9JJP1"/>
<gene>
    <name evidence="2" type="ORF">BSTOLATCC_MIC36504</name>
</gene>
<dbReference type="Proteomes" id="UP001162131">
    <property type="component" value="Unassembled WGS sequence"/>
</dbReference>
<evidence type="ECO:0000313" key="2">
    <source>
        <dbReference type="EMBL" id="CAG9324724.1"/>
    </source>
</evidence>
<evidence type="ECO:0000256" key="1">
    <source>
        <dbReference type="SAM" id="MobiDB-lite"/>
    </source>
</evidence>
<keyword evidence="3" id="KW-1185">Reference proteome</keyword>
<evidence type="ECO:0000313" key="3">
    <source>
        <dbReference type="Proteomes" id="UP001162131"/>
    </source>
</evidence>
<sequence>MLEKFPPIGKQNKEAAQINKLISKLTTIQDEVTFYKDKTHKASGDISRIITKAEKLTFIKEPYFTKSEKYLQGKESISRNLNNETDLNKERQITSLIEDDDPHEKRYISPSMLFDQDFRKAFKKRKREFGFSEKPLSPYKFSFIPTSPGYVEQKTKKMKPKLALIINKKLGDIMYNNTYKNSAKHLIDDYIHSHSNHKKMKKNSSVSVLPSPSPTRGEKFRRRSTKDLSINIRDEVRKKTEEIGKLKAKLSKFLLKKKKHADEIRNTSGSIIYV</sequence>
<proteinExistence type="predicted"/>